<dbReference type="AlphaFoldDB" id="A0A7V8EK92"/>
<comment type="caution">
    <text evidence="2">The sequence shown here is derived from an EMBL/GenBank/DDBJ whole genome shotgun (WGS) entry which is preliminary data.</text>
</comment>
<dbReference type="Proteomes" id="UP000442695">
    <property type="component" value="Unassembled WGS sequence"/>
</dbReference>
<organism evidence="2 3">
    <name type="scientific">Pseudomonas putida</name>
    <name type="common">Arthrobacter siderocapsulatus</name>
    <dbReference type="NCBI Taxonomy" id="303"/>
    <lineage>
        <taxon>Bacteria</taxon>
        <taxon>Pseudomonadati</taxon>
        <taxon>Pseudomonadota</taxon>
        <taxon>Gammaproteobacteria</taxon>
        <taxon>Pseudomonadales</taxon>
        <taxon>Pseudomonadaceae</taxon>
        <taxon>Pseudomonas</taxon>
    </lineage>
</organism>
<gene>
    <name evidence="2" type="ORF">GN299_06535</name>
</gene>
<evidence type="ECO:0000313" key="3">
    <source>
        <dbReference type="Proteomes" id="UP000442695"/>
    </source>
</evidence>
<evidence type="ECO:0000313" key="2">
    <source>
        <dbReference type="EMBL" id="KAF0255742.1"/>
    </source>
</evidence>
<dbReference type="RefSeq" id="WP_156858636.1">
    <property type="nucleotide sequence ID" value="NZ_WOWR01000005.1"/>
</dbReference>
<proteinExistence type="predicted"/>
<dbReference type="EMBL" id="WOWR01000005">
    <property type="protein sequence ID" value="KAF0255742.1"/>
    <property type="molecule type" value="Genomic_DNA"/>
</dbReference>
<accession>A0A7V8EK92</accession>
<feature type="region of interest" description="Disordered" evidence="1">
    <location>
        <begin position="176"/>
        <end position="195"/>
    </location>
</feature>
<name>A0A7V8EK92_PSEPU</name>
<reference evidence="2 3" key="1">
    <citation type="submission" date="2019-12" db="EMBL/GenBank/DDBJ databases">
        <authorList>
            <person name="Woiski C."/>
        </authorList>
    </citation>
    <scope>NUCLEOTIDE SEQUENCE [LARGE SCALE GENOMIC DNA]</scope>
    <source>
        <strain evidence="2 3">BOE100</strain>
    </source>
</reference>
<protein>
    <submittedName>
        <fullName evidence="2">Uncharacterized protein</fullName>
    </submittedName>
</protein>
<sequence>MTIQTTPKSATLAWDGLRKLPIPSEVVLAADKPEVHVSKEGISGLPAPFNRASIWVSCREVWPHNDPDFEGLIFITITVQGDHRYSQLMPNHTHTERGVFPGTVFTTDPMALHWLAPNSDHGAGFIGLQFEVPHAEADSFYVELLEQLSAVGKVRELPPSYCDSLLVATDEYKGLPPGPLAEHHEAQPMPQAQEN</sequence>
<evidence type="ECO:0000256" key="1">
    <source>
        <dbReference type="SAM" id="MobiDB-lite"/>
    </source>
</evidence>